<dbReference type="RefSeq" id="WP_121546868.1">
    <property type="nucleotide sequence ID" value="NZ_CP023407.1"/>
</dbReference>
<dbReference type="EMBL" id="CP023407">
    <property type="protein sequence ID" value="AYL37288.1"/>
    <property type="molecule type" value="Genomic_DNA"/>
</dbReference>
<proteinExistence type="predicted"/>
<dbReference type="KEGG" id="sfug:CNQ36_18845"/>
<sequence>MQITVSTVSLTVDDLSASRRFFTSHLGYREIAAADGFASLTRGDAAVDLVLLRDGAEVPPAVRRDRAGGDFALAFTVTGIEAEEERLRERGVAVTMPLRKEPWGERLFQVTDPNGIVVRFVEWAAPGQAGAGAYA</sequence>
<dbReference type="Proteomes" id="UP000282170">
    <property type="component" value="Chromosome"/>
</dbReference>
<evidence type="ECO:0000259" key="1">
    <source>
        <dbReference type="PROSITE" id="PS51819"/>
    </source>
</evidence>
<dbReference type="AlphaFoldDB" id="A0A494V4J1"/>
<organism evidence="2 3">
    <name type="scientific">Streptomyces fungicidicus</name>
    <dbReference type="NCBI Taxonomy" id="68203"/>
    <lineage>
        <taxon>Bacteria</taxon>
        <taxon>Bacillati</taxon>
        <taxon>Actinomycetota</taxon>
        <taxon>Actinomycetes</taxon>
        <taxon>Kitasatosporales</taxon>
        <taxon>Streptomycetaceae</taxon>
        <taxon>Streptomyces</taxon>
    </lineage>
</organism>
<dbReference type="Gene3D" id="3.10.180.10">
    <property type="entry name" value="2,3-Dihydroxybiphenyl 1,2-Dioxygenase, domain 1"/>
    <property type="match status" value="1"/>
</dbReference>
<gene>
    <name evidence="2" type="ORF">CNQ36_18845</name>
</gene>
<protein>
    <submittedName>
        <fullName evidence="2">Glyoxalase</fullName>
    </submittedName>
</protein>
<evidence type="ECO:0000313" key="2">
    <source>
        <dbReference type="EMBL" id="AYL37288.1"/>
    </source>
</evidence>
<dbReference type="Pfam" id="PF00903">
    <property type="entry name" value="Glyoxalase"/>
    <property type="match status" value="1"/>
</dbReference>
<name>A0A494V4J1_9ACTN</name>
<dbReference type="InterPro" id="IPR037523">
    <property type="entry name" value="VOC_core"/>
</dbReference>
<keyword evidence="3" id="KW-1185">Reference proteome</keyword>
<dbReference type="PROSITE" id="PS51819">
    <property type="entry name" value="VOC"/>
    <property type="match status" value="1"/>
</dbReference>
<reference evidence="2 3" key="1">
    <citation type="submission" date="2017-09" db="EMBL/GenBank/DDBJ databases">
        <authorList>
            <person name="Zhang H."/>
            <person name="Hu S."/>
            <person name="Xu J."/>
            <person name="He Z."/>
        </authorList>
    </citation>
    <scope>NUCLEOTIDE SEQUENCE [LARGE SCALE GENOMIC DNA]</scope>
    <source>
        <strain evidence="2 3">TXX3120</strain>
    </source>
</reference>
<feature type="domain" description="VOC" evidence="1">
    <location>
        <begin position="4"/>
        <end position="123"/>
    </location>
</feature>
<dbReference type="InterPro" id="IPR004360">
    <property type="entry name" value="Glyas_Fos-R_dOase_dom"/>
</dbReference>
<dbReference type="SUPFAM" id="SSF54593">
    <property type="entry name" value="Glyoxalase/Bleomycin resistance protein/Dihydroxybiphenyl dioxygenase"/>
    <property type="match status" value="1"/>
</dbReference>
<dbReference type="GeneID" id="93884889"/>
<accession>A0A494V4J1</accession>
<evidence type="ECO:0000313" key="3">
    <source>
        <dbReference type="Proteomes" id="UP000282170"/>
    </source>
</evidence>
<dbReference type="InterPro" id="IPR029068">
    <property type="entry name" value="Glyas_Bleomycin-R_OHBP_Dase"/>
</dbReference>